<organism evidence="3 4">
    <name type="scientific">Nitrosomonas communis</name>
    <dbReference type="NCBI Taxonomy" id="44574"/>
    <lineage>
        <taxon>Bacteria</taxon>
        <taxon>Pseudomonadati</taxon>
        <taxon>Pseudomonadota</taxon>
        <taxon>Betaproteobacteria</taxon>
        <taxon>Nitrosomonadales</taxon>
        <taxon>Nitrosomonadaceae</taxon>
        <taxon>Nitrosomonas</taxon>
    </lineage>
</organism>
<evidence type="ECO:0000256" key="2">
    <source>
        <dbReference type="SAM" id="SignalP"/>
    </source>
</evidence>
<gene>
    <name evidence="3" type="ORF">SAMN05421863_100363</name>
</gene>
<protein>
    <submittedName>
        <fullName evidence="3">Urease accessory protein</fullName>
    </submittedName>
</protein>
<dbReference type="STRING" id="44574.AAW31_17520"/>
<dbReference type="OrthoDB" id="9808192at2"/>
<keyword evidence="4" id="KW-1185">Reference proteome</keyword>
<dbReference type="PIRSF" id="PIRSF016919">
    <property type="entry name" value="HupE_UreJ"/>
    <property type="match status" value="1"/>
</dbReference>
<reference evidence="4" key="1">
    <citation type="submission" date="2016-10" db="EMBL/GenBank/DDBJ databases">
        <authorList>
            <person name="Varghese N."/>
            <person name="Submissions S."/>
        </authorList>
    </citation>
    <scope>NUCLEOTIDE SEQUENCE [LARGE SCALE GENOMIC DNA]</scope>
    <source>
        <strain evidence="4">Nm44</strain>
    </source>
</reference>
<feature type="transmembrane region" description="Helical" evidence="1">
    <location>
        <begin position="105"/>
        <end position="122"/>
    </location>
</feature>
<evidence type="ECO:0000313" key="4">
    <source>
        <dbReference type="Proteomes" id="UP000183287"/>
    </source>
</evidence>
<proteinExistence type="predicted"/>
<feature type="transmembrane region" description="Helical" evidence="1">
    <location>
        <begin position="189"/>
        <end position="208"/>
    </location>
</feature>
<accession>A0A1I4K1C4</accession>
<feature type="transmembrane region" description="Helical" evidence="1">
    <location>
        <begin position="47"/>
        <end position="71"/>
    </location>
</feature>
<feature type="signal peptide" evidence="2">
    <location>
        <begin position="1"/>
        <end position="37"/>
    </location>
</feature>
<evidence type="ECO:0000256" key="1">
    <source>
        <dbReference type="SAM" id="Phobius"/>
    </source>
</evidence>
<dbReference type="Proteomes" id="UP000183287">
    <property type="component" value="Unassembled WGS sequence"/>
</dbReference>
<feature type="transmembrane region" description="Helical" evidence="1">
    <location>
        <begin position="78"/>
        <end position="99"/>
    </location>
</feature>
<keyword evidence="1" id="KW-1133">Transmembrane helix</keyword>
<evidence type="ECO:0000313" key="3">
    <source>
        <dbReference type="EMBL" id="SFL72377.1"/>
    </source>
</evidence>
<dbReference type="Pfam" id="PF04955">
    <property type="entry name" value="HupE_UreJ"/>
    <property type="match status" value="1"/>
</dbReference>
<dbReference type="AlphaFoldDB" id="A0A1I4K1C4"/>
<keyword evidence="1" id="KW-0812">Transmembrane</keyword>
<feature type="chain" id="PRO_5010357827" evidence="2">
    <location>
        <begin position="38"/>
        <end position="209"/>
    </location>
</feature>
<name>A0A1I4K1C4_9PROT</name>
<keyword evidence="2" id="KW-0732">Signal</keyword>
<feature type="transmembrane region" description="Helical" evidence="1">
    <location>
        <begin position="129"/>
        <end position="146"/>
    </location>
</feature>
<dbReference type="EMBL" id="FOUB01000003">
    <property type="protein sequence ID" value="SFL72377.1"/>
    <property type="molecule type" value="Genomic_DNA"/>
</dbReference>
<sequence>MLKEIRMKVSIRYFVIKLLLLSSLAFFPMVNSSLAYAHTGIDTQNGWVHGFIHPVGGLDHVLAMIAVGLWATQIGGHVVWLVPFTFVAVMTLGGLAGIIAVPFGYTEVGIIISLLVFGMLIAASIRLPLTISAIIAGIFAFCHGYAHGAEMSQNVSGLTYAMGFVSATALLHALGIGIGIFIKHKGSVQWLKLVGIGVILYGSSMVLIG</sequence>
<feature type="transmembrane region" description="Helical" evidence="1">
    <location>
        <begin position="158"/>
        <end position="182"/>
    </location>
</feature>
<keyword evidence="1" id="KW-0472">Membrane</keyword>
<dbReference type="InterPro" id="IPR007038">
    <property type="entry name" value="HupE_UreJ"/>
</dbReference>